<feature type="domain" description="Thioredoxin" evidence="2">
    <location>
        <begin position="118"/>
        <end position="255"/>
    </location>
</feature>
<evidence type="ECO:0000256" key="1">
    <source>
        <dbReference type="SAM" id="SignalP"/>
    </source>
</evidence>
<dbReference type="AlphaFoldDB" id="A0A4Q1K8U7"/>
<feature type="signal peptide" evidence="1">
    <location>
        <begin position="1"/>
        <end position="18"/>
    </location>
</feature>
<evidence type="ECO:0000313" key="3">
    <source>
        <dbReference type="EMBL" id="RXR22856.1"/>
    </source>
</evidence>
<reference evidence="4" key="1">
    <citation type="submission" date="2019-01" db="EMBL/GenBank/DDBJ databases">
        <title>Cytophagaceae bacterium strain CAR-16.</title>
        <authorList>
            <person name="Chen W.-M."/>
        </authorList>
    </citation>
    <scope>NUCLEOTIDE SEQUENCE [LARGE SCALE GENOMIC DNA]</scope>
    <source>
        <strain evidence="4">WWJ-16</strain>
    </source>
</reference>
<name>A0A4Q1K8U7_9FLAO</name>
<dbReference type="CDD" id="cd02966">
    <property type="entry name" value="TlpA_like_family"/>
    <property type="match status" value="1"/>
</dbReference>
<feature type="chain" id="PRO_5020876146" evidence="1">
    <location>
        <begin position="19"/>
        <end position="255"/>
    </location>
</feature>
<dbReference type="Pfam" id="PF08534">
    <property type="entry name" value="Redoxin"/>
    <property type="match status" value="1"/>
</dbReference>
<dbReference type="GO" id="GO:0016491">
    <property type="term" value="F:oxidoreductase activity"/>
    <property type="evidence" value="ECO:0007669"/>
    <property type="project" value="InterPro"/>
</dbReference>
<gene>
    <name evidence="3" type="ORF">EQG61_06395</name>
</gene>
<accession>A0A4Q1K8U7</accession>
<evidence type="ECO:0000313" key="4">
    <source>
        <dbReference type="Proteomes" id="UP000289857"/>
    </source>
</evidence>
<protein>
    <submittedName>
        <fullName evidence="3">TlpA family protein disulfide reductase</fullName>
    </submittedName>
</protein>
<dbReference type="Gene3D" id="3.40.30.10">
    <property type="entry name" value="Glutaredoxin"/>
    <property type="match status" value="1"/>
</dbReference>
<dbReference type="SUPFAM" id="SSF52833">
    <property type="entry name" value="Thioredoxin-like"/>
    <property type="match status" value="1"/>
</dbReference>
<dbReference type="InterPro" id="IPR036249">
    <property type="entry name" value="Thioredoxin-like_sf"/>
</dbReference>
<keyword evidence="4" id="KW-1185">Reference proteome</keyword>
<comment type="caution">
    <text evidence="3">The sequence shown here is derived from an EMBL/GenBank/DDBJ whole genome shotgun (WGS) entry which is preliminary data.</text>
</comment>
<proteinExistence type="predicted"/>
<dbReference type="RefSeq" id="WP_129461086.1">
    <property type="nucleotide sequence ID" value="NZ_SBKN01000003.1"/>
</dbReference>
<dbReference type="InterPro" id="IPR013740">
    <property type="entry name" value="Redoxin"/>
</dbReference>
<sequence length="255" mass="28918">MKLRITIVLLLLMLGVQAQTDLVYKDLNISALCRNFVQWQQYQDTQMALYSNFEALDENGISISRLAFMQKLETGTFVCIADPGQPQQYRLFPMPKDANPGVGAILSELGFNGIRQVQMEGQDFPLLDAVDLSGKRITNESLKGNYVVIKCWYIHCPVCVKEFPEVNALVQEYSNLRKDVVFLSLAEDSPEQLKVFLAKKKLDYLVIPNTKDFMNITLGLNAFPTHFLLDKEGKIIKVVGSVDALKWVLQTYLRS</sequence>
<dbReference type="Proteomes" id="UP000289857">
    <property type="component" value="Unassembled WGS sequence"/>
</dbReference>
<dbReference type="InterPro" id="IPR013766">
    <property type="entry name" value="Thioredoxin_domain"/>
</dbReference>
<dbReference type="PROSITE" id="PS51352">
    <property type="entry name" value="THIOREDOXIN_2"/>
    <property type="match status" value="1"/>
</dbReference>
<organism evidence="3 4">
    <name type="scientific">Flavobacterium stagni</name>
    <dbReference type="NCBI Taxonomy" id="2506421"/>
    <lineage>
        <taxon>Bacteria</taxon>
        <taxon>Pseudomonadati</taxon>
        <taxon>Bacteroidota</taxon>
        <taxon>Flavobacteriia</taxon>
        <taxon>Flavobacteriales</taxon>
        <taxon>Flavobacteriaceae</taxon>
        <taxon>Flavobacterium</taxon>
    </lineage>
</organism>
<evidence type="ECO:0000259" key="2">
    <source>
        <dbReference type="PROSITE" id="PS51352"/>
    </source>
</evidence>
<dbReference type="EMBL" id="SBKN01000003">
    <property type="protein sequence ID" value="RXR22856.1"/>
    <property type="molecule type" value="Genomic_DNA"/>
</dbReference>
<dbReference type="OrthoDB" id="9815205at2"/>
<dbReference type="PANTHER" id="PTHR42852">
    <property type="entry name" value="THIOL:DISULFIDE INTERCHANGE PROTEIN DSBE"/>
    <property type="match status" value="1"/>
</dbReference>
<dbReference type="PANTHER" id="PTHR42852:SF17">
    <property type="entry name" value="THIOREDOXIN-LIKE PROTEIN HI_1115"/>
    <property type="match status" value="1"/>
</dbReference>
<dbReference type="InterPro" id="IPR050553">
    <property type="entry name" value="Thioredoxin_ResA/DsbE_sf"/>
</dbReference>
<keyword evidence="1" id="KW-0732">Signal</keyword>